<evidence type="ECO:0000256" key="1">
    <source>
        <dbReference type="ARBA" id="ARBA00011073"/>
    </source>
</evidence>
<comment type="caution">
    <text evidence="7">The sequence shown here is derived from an EMBL/GenBank/DDBJ whole genome shotgun (WGS) entry which is preliminary data.</text>
</comment>
<evidence type="ECO:0000313" key="8">
    <source>
        <dbReference type="Proteomes" id="UP000184233"/>
    </source>
</evidence>
<protein>
    <recommendedName>
        <fullName evidence="6">Peptidase S8/S53 domain-containing protein</fullName>
    </recommendedName>
</protein>
<evidence type="ECO:0000313" key="7">
    <source>
        <dbReference type="EMBL" id="OJX60893.1"/>
    </source>
</evidence>
<dbReference type="AlphaFoldDB" id="A0A1M3L5R8"/>
<dbReference type="Pfam" id="PF00082">
    <property type="entry name" value="Peptidase_S8"/>
    <property type="match status" value="1"/>
</dbReference>
<gene>
    <name evidence="7" type="ORF">BGO89_04835</name>
</gene>
<dbReference type="PANTHER" id="PTHR43399">
    <property type="entry name" value="SUBTILISIN-RELATED"/>
    <property type="match status" value="1"/>
</dbReference>
<organism evidence="7 8">
    <name type="scientific">Candidatus Kapaibacterium thiocyanatum</name>
    <dbReference type="NCBI Taxonomy" id="1895771"/>
    <lineage>
        <taxon>Bacteria</taxon>
        <taxon>Pseudomonadati</taxon>
        <taxon>Candidatus Kapaibacteriota</taxon>
        <taxon>Candidatus Kapaibacteriia</taxon>
        <taxon>Candidatus Kapaibacteriales</taxon>
        <taxon>Candidatus Kapaibacteriaceae</taxon>
        <taxon>Candidatus Kapaibacterium</taxon>
    </lineage>
</organism>
<sequence>MTSRSHHGRSLIVAMMMMGIVTSFVHARQNAADDYIAGRAKVRFSAEAMRTTTAERIAARNGMRIRYALLPFERSVTWRMQHSKNDGLLDANTTTIVALEEPLLRSFVVDVDEQGLSPDLYCRKIQSACGDIEIAEPAIRYRLCADTVNDPESGRQHLIQTIRLLDAWMVEAGSDTVRIGIGDTGIRQDHEDLKDAIAVNRGEIPDNGIDDDANGYVDDYRGYSFTTEDDGTRPGDTYNPTDGHGTGVAGICGATVNNNIGIVGIANRCRIVPLKTTPNGGSGIVFGYESIMYCALNGIDVVNCSWGSFSKSCIDESIIAYAIGRGTAVVAAAGNHGTTASFYPAAYPGVLGVGVTDPRDTVVGMSALGPAVDVMAPGQETVTTSNDGTYGTFCCTSGSAPIVSAIVGLVRSHHPSLTPLQACALAERAVTDIGALNPGRADLIGGRIDALKAVTLRPDSIPSLSVDTLLVAAMSGRSRWGVGDTVVMTVRLRNHLAPVTAGTATIDVVGDGAAAIRMLTGTIAIPSIATGAVATLEPIRCVVISERDADLFVRLRHSATTTAGDEHRQRYLLPVTPTPAFLTLRNDIVALSVGDKVRMGNTDLNKGQGEGLAYKGFCGQLYEGGLMISSRGRLVSSVRARRGIDDHFVPVKRFIVPDELQGSAVDAGAPDSLRLGVRVDQTVRLAGGDTAVYISDIVIENISDSTLDDVAAGWFMDWDLGVQPARNRTYFVNAMPSGVPLSMQIATSSVSDVAVACAVSSSEVGSTPVCAGIDNTVTYNGMSVMLKDSLLRNGTAVQYSGENDIAVVTGMRFPASLKAGQKRRFRLVIAFGDHPDSARSLAERYSAVPPAQEFHVGLPYPQPAGTDFLLPVDMVEPAMVTIRMYGIDGRLVHEQSTFLGTGSFDVPVPTTGIGTGAYVVRTTAGRHSATVPLVVVR</sequence>
<feature type="domain" description="Peptidase S8/S53" evidence="6">
    <location>
        <begin position="176"/>
        <end position="431"/>
    </location>
</feature>
<dbReference type="EMBL" id="MKVH01000003">
    <property type="protein sequence ID" value="OJX60893.1"/>
    <property type="molecule type" value="Genomic_DNA"/>
</dbReference>
<dbReference type="InterPro" id="IPR000209">
    <property type="entry name" value="Peptidase_S8/S53_dom"/>
</dbReference>
<dbReference type="InterPro" id="IPR036852">
    <property type="entry name" value="Peptidase_S8/S53_dom_sf"/>
</dbReference>
<dbReference type="PANTHER" id="PTHR43399:SF4">
    <property type="entry name" value="CELL WALL-ASSOCIATED PROTEASE"/>
    <property type="match status" value="1"/>
</dbReference>
<evidence type="ECO:0000256" key="2">
    <source>
        <dbReference type="ARBA" id="ARBA00022670"/>
    </source>
</evidence>
<dbReference type="Proteomes" id="UP000184233">
    <property type="component" value="Unassembled WGS sequence"/>
</dbReference>
<accession>A0A1M3L5R8</accession>
<feature type="active site" description="Charge relay system" evidence="5">
    <location>
        <position position="244"/>
    </location>
</feature>
<dbReference type="Gene3D" id="3.40.50.200">
    <property type="entry name" value="Peptidase S8/S53 domain"/>
    <property type="match status" value="1"/>
</dbReference>
<dbReference type="InterPro" id="IPR015500">
    <property type="entry name" value="Peptidase_S8_subtilisin-rel"/>
</dbReference>
<dbReference type="SUPFAM" id="SSF52743">
    <property type="entry name" value="Subtilisin-like"/>
    <property type="match status" value="1"/>
</dbReference>
<evidence type="ECO:0000256" key="3">
    <source>
        <dbReference type="ARBA" id="ARBA00022801"/>
    </source>
</evidence>
<feature type="active site" description="Charge relay system" evidence="5">
    <location>
        <position position="183"/>
    </location>
</feature>
<dbReference type="PRINTS" id="PR00723">
    <property type="entry name" value="SUBTILISIN"/>
</dbReference>
<keyword evidence="4 5" id="KW-0720">Serine protease</keyword>
<dbReference type="STRING" id="1895771.BGO89_04835"/>
<dbReference type="GO" id="GO:0004252">
    <property type="term" value="F:serine-type endopeptidase activity"/>
    <property type="evidence" value="ECO:0007669"/>
    <property type="project" value="UniProtKB-UniRule"/>
</dbReference>
<dbReference type="PROSITE" id="PS51892">
    <property type="entry name" value="SUBTILASE"/>
    <property type="match status" value="1"/>
</dbReference>
<feature type="active site" description="Charge relay system" evidence="5">
    <location>
        <position position="397"/>
    </location>
</feature>
<evidence type="ECO:0000256" key="5">
    <source>
        <dbReference type="PROSITE-ProRule" id="PRU01240"/>
    </source>
</evidence>
<reference evidence="7 8" key="1">
    <citation type="submission" date="2016-09" db="EMBL/GenBank/DDBJ databases">
        <title>Genome-resolved meta-omics ties microbial dynamics to process performance in biotechnology for thiocyanate degradation.</title>
        <authorList>
            <person name="Kantor R.S."/>
            <person name="Huddy R.J."/>
            <person name="Iyer R."/>
            <person name="Thomas B.C."/>
            <person name="Brown C.T."/>
            <person name="Anantharaman K."/>
            <person name="Tringe S."/>
            <person name="Hettich R.L."/>
            <person name="Harrison S.T."/>
            <person name="Banfield J.F."/>
        </authorList>
    </citation>
    <scope>NUCLEOTIDE SEQUENCE [LARGE SCALE GENOMIC DNA]</scope>
    <source>
        <strain evidence="7">59-99</strain>
    </source>
</reference>
<name>A0A1M3L5R8_9BACT</name>
<comment type="similarity">
    <text evidence="1 5">Belongs to the peptidase S8 family.</text>
</comment>
<keyword evidence="3 5" id="KW-0378">Hydrolase</keyword>
<dbReference type="InterPro" id="IPR051048">
    <property type="entry name" value="Peptidase_S8/S53_subtilisin"/>
</dbReference>
<keyword evidence="2 5" id="KW-0645">Protease</keyword>
<evidence type="ECO:0000259" key="6">
    <source>
        <dbReference type="Pfam" id="PF00082"/>
    </source>
</evidence>
<proteinExistence type="inferred from homology"/>
<evidence type="ECO:0000256" key="4">
    <source>
        <dbReference type="ARBA" id="ARBA00022825"/>
    </source>
</evidence>
<dbReference type="GO" id="GO:0006508">
    <property type="term" value="P:proteolysis"/>
    <property type="evidence" value="ECO:0007669"/>
    <property type="project" value="UniProtKB-KW"/>
</dbReference>